<keyword evidence="2" id="KW-0863">Zinc-finger</keyword>
<reference evidence="6" key="1">
    <citation type="journal article" date="2013" name="Nat. Genet.">
        <title>The duck genome and transcriptome provide insight into an avian influenza virus reservoir species.</title>
        <authorList>
            <person name="Huang Y."/>
            <person name="Li Y."/>
            <person name="Burt D.W."/>
            <person name="Chen H."/>
            <person name="Zhang Y."/>
            <person name="Qian W."/>
            <person name="Kim H."/>
            <person name="Gan S."/>
            <person name="Zhao Y."/>
            <person name="Li J."/>
            <person name="Yi K."/>
            <person name="Feng H."/>
            <person name="Zhu P."/>
            <person name="Li B."/>
            <person name="Liu Q."/>
            <person name="Fairley S."/>
            <person name="Magor K.E."/>
            <person name="Du Z."/>
            <person name="Hu X."/>
            <person name="Goodman L."/>
            <person name="Tafer H."/>
            <person name="Vignal A."/>
            <person name="Lee T."/>
            <person name="Kim K.W."/>
            <person name="Sheng Z."/>
            <person name="An Y."/>
            <person name="Searle S."/>
            <person name="Herrero J."/>
            <person name="Groenen M.A."/>
            <person name="Crooijmans R.P."/>
            <person name="Faraut T."/>
            <person name="Cai Q."/>
            <person name="Webster R.G."/>
            <person name="Aldridge J.R."/>
            <person name="Warren W.C."/>
            <person name="Bartschat S."/>
            <person name="Kehr S."/>
            <person name="Marz M."/>
            <person name="Stadler P.F."/>
            <person name="Smith J."/>
            <person name="Kraus R.H."/>
            <person name="Zhao Y."/>
            <person name="Ren L."/>
            <person name="Fei J."/>
            <person name="Morisson M."/>
            <person name="Kaiser P."/>
            <person name="Griffin D.K."/>
            <person name="Rao M."/>
            <person name="Pitel F."/>
            <person name="Wang J."/>
            <person name="Li N."/>
        </authorList>
    </citation>
    <scope>NUCLEOTIDE SEQUENCE [LARGE SCALE GENOMIC DNA]</scope>
</reference>
<name>R0LES6_ANAPL</name>
<dbReference type="InterPro" id="IPR051520">
    <property type="entry name" value="Elbow/Noc_ZnFinger"/>
</dbReference>
<keyword evidence="3" id="KW-0862">Zinc</keyword>
<feature type="compositionally biased region" description="Low complexity" evidence="4">
    <location>
        <begin position="47"/>
        <end position="57"/>
    </location>
</feature>
<dbReference type="PANTHER" id="PTHR12522:SF3">
    <property type="entry name" value="ZINC FINGER PROTEIN 503"/>
    <property type="match status" value="1"/>
</dbReference>
<evidence type="ECO:0000313" key="6">
    <source>
        <dbReference type="Proteomes" id="UP000296049"/>
    </source>
</evidence>
<evidence type="ECO:0000256" key="2">
    <source>
        <dbReference type="ARBA" id="ARBA00022771"/>
    </source>
</evidence>
<dbReference type="EMBL" id="KB742808">
    <property type="protein sequence ID" value="EOB04164.1"/>
    <property type="molecule type" value="Genomic_DNA"/>
</dbReference>
<evidence type="ECO:0000256" key="3">
    <source>
        <dbReference type="ARBA" id="ARBA00022833"/>
    </source>
</evidence>
<dbReference type="GO" id="GO:0045892">
    <property type="term" value="P:negative regulation of DNA-templated transcription"/>
    <property type="evidence" value="ECO:0007669"/>
    <property type="project" value="TreeGrafter"/>
</dbReference>
<evidence type="ECO:0000256" key="4">
    <source>
        <dbReference type="SAM" id="MobiDB-lite"/>
    </source>
</evidence>
<feature type="region of interest" description="Disordered" evidence="4">
    <location>
        <begin position="247"/>
        <end position="300"/>
    </location>
</feature>
<protein>
    <submittedName>
        <fullName evidence="5">Zinc finger protein 503</fullName>
    </submittedName>
</protein>
<evidence type="ECO:0000313" key="5">
    <source>
        <dbReference type="EMBL" id="EOB04164.1"/>
    </source>
</evidence>
<dbReference type="PANTHER" id="PTHR12522">
    <property type="entry name" value="ZINC-FINGER PROTEIN NOLZ1-RELATED"/>
    <property type="match status" value="1"/>
</dbReference>
<feature type="compositionally biased region" description="Basic and acidic residues" evidence="4">
    <location>
        <begin position="77"/>
        <end position="89"/>
    </location>
</feature>
<keyword evidence="1" id="KW-0479">Metal-binding</keyword>
<evidence type="ECO:0000256" key="1">
    <source>
        <dbReference type="ARBA" id="ARBA00022723"/>
    </source>
</evidence>
<feature type="region of interest" description="Disordered" evidence="4">
    <location>
        <begin position="202"/>
        <end position="222"/>
    </location>
</feature>
<organism evidence="5 6">
    <name type="scientific">Anas platyrhynchos</name>
    <name type="common">Mallard</name>
    <name type="synonym">Anas boschas</name>
    <dbReference type="NCBI Taxonomy" id="8839"/>
    <lineage>
        <taxon>Eukaryota</taxon>
        <taxon>Metazoa</taxon>
        <taxon>Chordata</taxon>
        <taxon>Craniata</taxon>
        <taxon>Vertebrata</taxon>
        <taxon>Euteleostomi</taxon>
        <taxon>Archelosauria</taxon>
        <taxon>Archosauria</taxon>
        <taxon>Dinosauria</taxon>
        <taxon>Saurischia</taxon>
        <taxon>Theropoda</taxon>
        <taxon>Coelurosauria</taxon>
        <taxon>Aves</taxon>
        <taxon>Neognathae</taxon>
        <taxon>Galloanserae</taxon>
        <taxon>Anseriformes</taxon>
        <taxon>Anatidae</taxon>
        <taxon>Anatinae</taxon>
        <taxon>Anas</taxon>
    </lineage>
</organism>
<feature type="region of interest" description="Disordered" evidence="4">
    <location>
        <begin position="1"/>
        <end position="89"/>
    </location>
</feature>
<accession>R0LES6</accession>
<keyword evidence="6" id="KW-1185">Reference proteome</keyword>
<sequence>MTRWCSCFSRGARGSPSPLPPPLDAKKSPLALLAQTCSQIGKPDPSPSSKLSSVTSNGSGGDKDSKSGPLKLSDIGVEDKSRKVSKEERRTMKPYALTSLEVDCFGSRDRTEIRADYTFGSVHKREETGLMLGISPSRSTRCCCCETPTSGRSLCACVHAQRRTDFVLPSRLKLINRSPLPATPSPLKKRCKLLRANRKVFSARRTQQPAHPPAASSPSRLFGSFGDTFENIQRKRKRWRQWIRTAHPSLGKQDSAGPKPRAHVALGTRQPPLPPVAGSRSERAGRCPVPPQEPAPRGVGDKLLQATEARGGTAARPAACPYPSGALRRCCTPGMGTRRHPAAGAQLRQGKAPCWGKATKVPLGCGRDRQPRCADTCCGSDPAPDTPSASTELQLQYASVSLKSLQQLHQLCSYTPGRREWAFCVLSQGALDVTDIPEENSMPKRIACEPSTLNSSETNNQITGEQLTVEPLNLEKRKFLCIVARGTVTELQAQTSEENTEDLLNMQNIRSSPHSSVSVYRRSSHQLLFTGLQPPVQQYWAVAPVVEVRKDFATDCNEHRMRTMRQILYYIQGTQKTQVEREPLSADFKRTQDLPLCEGMLEILPLLVLEASKWRAPATKI</sequence>
<dbReference type="Proteomes" id="UP000296049">
    <property type="component" value="Unassembled WGS sequence"/>
</dbReference>
<dbReference type="AlphaFoldDB" id="R0LES6"/>
<dbReference type="GO" id="GO:0008270">
    <property type="term" value="F:zinc ion binding"/>
    <property type="evidence" value="ECO:0007669"/>
    <property type="project" value="UniProtKB-KW"/>
</dbReference>
<proteinExistence type="predicted"/>
<dbReference type="GO" id="GO:0005634">
    <property type="term" value="C:nucleus"/>
    <property type="evidence" value="ECO:0007669"/>
    <property type="project" value="TreeGrafter"/>
</dbReference>
<gene>
    <name evidence="5" type="ORF">Anapl_00157</name>
</gene>